<dbReference type="AlphaFoldDB" id="A0A5Q0BJ95"/>
<keyword evidence="2" id="KW-1185">Reference proteome</keyword>
<dbReference type="InParanoid" id="A0A5Q0BJ95"/>
<proteinExistence type="predicted"/>
<accession>A0A5Q0BJ95</accession>
<dbReference type="InterPro" id="IPR016181">
    <property type="entry name" value="Acyl_CoA_acyltransferase"/>
</dbReference>
<dbReference type="RefSeq" id="WP_153248263.1">
    <property type="nucleotide sequence ID" value="NZ_CP044205.1"/>
</dbReference>
<dbReference type="GO" id="GO:0016740">
    <property type="term" value="F:transferase activity"/>
    <property type="evidence" value="ECO:0007669"/>
    <property type="project" value="UniProtKB-KW"/>
</dbReference>
<dbReference type="EMBL" id="CP044205">
    <property type="protein sequence ID" value="QFY42281.1"/>
    <property type="molecule type" value="Genomic_DNA"/>
</dbReference>
<dbReference type="SUPFAM" id="SSF55729">
    <property type="entry name" value="Acyl-CoA N-acyltransferases (Nat)"/>
    <property type="match status" value="1"/>
</dbReference>
<organism evidence="1 2">
    <name type="scientific">Candidatus Methylospira mobilis</name>
    <dbReference type="NCBI Taxonomy" id="1808979"/>
    <lineage>
        <taxon>Bacteria</taxon>
        <taxon>Pseudomonadati</taxon>
        <taxon>Pseudomonadota</taxon>
        <taxon>Gammaproteobacteria</taxon>
        <taxon>Methylococcales</taxon>
        <taxon>Methylococcaceae</taxon>
        <taxon>Candidatus Methylospira</taxon>
    </lineage>
</organism>
<name>A0A5Q0BJ95_9GAMM</name>
<dbReference type="KEGG" id="mmob:F6R98_06290"/>
<reference evidence="1 2" key="1">
    <citation type="submission" date="2019-09" db="EMBL/GenBank/DDBJ databases">
        <title>Ecophysiology of the spiral-shaped methanotroph Methylospira mobilis as revealed by the complete genome sequence.</title>
        <authorList>
            <person name="Oshkin I.Y."/>
            <person name="Dedysh S.N."/>
            <person name="Miroshnikov K."/>
            <person name="Danilova O.V."/>
            <person name="Hakobyan A."/>
            <person name="Liesack W."/>
        </authorList>
    </citation>
    <scope>NUCLEOTIDE SEQUENCE [LARGE SCALE GENOMIC DNA]</scope>
    <source>
        <strain evidence="1 2">Shm1</strain>
    </source>
</reference>
<protein>
    <submittedName>
        <fullName evidence="1">GNAT family N-acetyltransferase</fullName>
    </submittedName>
</protein>
<dbReference type="Proteomes" id="UP000325755">
    <property type="component" value="Chromosome"/>
</dbReference>
<keyword evidence="1" id="KW-0808">Transferase</keyword>
<dbReference type="OrthoDB" id="187903at2"/>
<sequence length="200" mass="23190">MTHIRIQSLAGTDLAPWIPDLARLRITVFRDFPYLYDGSFEYEENYLQTYLKSKDSIIILALDGQHVVGASTGLPLTDETGEFQQPFVEQGYEPGKVFYCAESVLLPSHRGKGIYKQFFSGREGHARALARFEYCSFCCVQRPEKHPLRPVDYVPLDAVWTRFGYRKQPSLVTHYSWKDVDEQQETEKPMVFWTKNIHAN</sequence>
<evidence type="ECO:0000313" key="1">
    <source>
        <dbReference type="EMBL" id="QFY42281.1"/>
    </source>
</evidence>
<gene>
    <name evidence="1" type="ORF">F6R98_06290</name>
</gene>
<dbReference type="Gene3D" id="3.40.630.30">
    <property type="match status" value="1"/>
</dbReference>
<evidence type="ECO:0000313" key="2">
    <source>
        <dbReference type="Proteomes" id="UP000325755"/>
    </source>
</evidence>